<feature type="region of interest" description="Disordered" evidence="1">
    <location>
        <begin position="337"/>
        <end position="384"/>
    </location>
</feature>
<evidence type="ECO:0000256" key="1">
    <source>
        <dbReference type="SAM" id="MobiDB-lite"/>
    </source>
</evidence>
<gene>
    <name evidence="3" type="ORF">MYCIT1_LOCUS12364</name>
</gene>
<dbReference type="EMBL" id="CAVNYO010000138">
    <property type="protein sequence ID" value="CAK5268978.1"/>
    <property type="molecule type" value="Genomic_DNA"/>
</dbReference>
<dbReference type="Proteomes" id="UP001295794">
    <property type="component" value="Unassembled WGS sequence"/>
</dbReference>
<name>A0AAD2H3X7_9AGAR</name>
<comment type="caution">
    <text evidence="3">The sequence shown here is derived from an EMBL/GenBank/DDBJ whole genome shotgun (WGS) entry which is preliminary data.</text>
</comment>
<feature type="non-terminal residue" evidence="3">
    <location>
        <position position="1"/>
    </location>
</feature>
<accession>A0AAD2H3X7</accession>
<sequence>HADHLRDVILLTVHVNALRDSNSTTSEAWRRFGFWLLTLVLTYSSHHFFFLSFVCSLAPFPSPPQPLLCYQHLPRDLLVKLGAMPTNTSAEDDVLHSPRPSQNESLYCTSDDDDAATLDITAFSNDGFSDFKLDLTCLVSPPPSPPQPASPQLHPVSSISSSAARRSVSFSSPAPIGSIVRPASAPRLGLGFGSTTAMGAPTGTNSSSSPRLSFTLPMTANCSRLGRGTPIDPGRRSEWAGHGGVDLGAREDGVLFSTVRSSSGSFLFDGSGGGDARSESPLTEWNYVSPVPVRAASLQLLQPLPKICLAGIDDTEGGSASASLSEWVSSTQKMFASPSTVSLPPVSPMTTQYESARESVEDVSSQHQHQPQEQEQEPQPQPDLLGMSLVRRACRTSMRSNVPCAPRIKMTSLPRPRAALHAVSGGIISAWFRGGRQAGR</sequence>
<feature type="transmembrane region" description="Helical" evidence="2">
    <location>
        <begin position="32"/>
        <end position="54"/>
    </location>
</feature>
<organism evidence="3 4">
    <name type="scientific">Mycena citricolor</name>
    <dbReference type="NCBI Taxonomy" id="2018698"/>
    <lineage>
        <taxon>Eukaryota</taxon>
        <taxon>Fungi</taxon>
        <taxon>Dikarya</taxon>
        <taxon>Basidiomycota</taxon>
        <taxon>Agaricomycotina</taxon>
        <taxon>Agaricomycetes</taxon>
        <taxon>Agaricomycetidae</taxon>
        <taxon>Agaricales</taxon>
        <taxon>Marasmiineae</taxon>
        <taxon>Mycenaceae</taxon>
        <taxon>Mycena</taxon>
    </lineage>
</organism>
<evidence type="ECO:0000313" key="4">
    <source>
        <dbReference type="Proteomes" id="UP001295794"/>
    </source>
</evidence>
<keyword evidence="4" id="KW-1185">Reference proteome</keyword>
<protein>
    <submittedName>
        <fullName evidence="3">Uncharacterized protein</fullName>
    </submittedName>
</protein>
<reference evidence="3" key="1">
    <citation type="submission" date="2023-11" db="EMBL/GenBank/DDBJ databases">
        <authorList>
            <person name="De Vega J J."/>
            <person name="De Vega J J."/>
        </authorList>
    </citation>
    <scope>NUCLEOTIDE SEQUENCE</scope>
</reference>
<keyword evidence="2" id="KW-0812">Transmembrane</keyword>
<evidence type="ECO:0000256" key="2">
    <source>
        <dbReference type="SAM" id="Phobius"/>
    </source>
</evidence>
<keyword evidence="2" id="KW-1133">Transmembrane helix</keyword>
<evidence type="ECO:0000313" key="3">
    <source>
        <dbReference type="EMBL" id="CAK5268978.1"/>
    </source>
</evidence>
<keyword evidence="2" id="KW-0472">Membrane</keyword>
<feature type="compositionally biased region" description="Low complexity" evidence="1">
    <location>
        <begin position="337"/>
        <end position="351"/>
    </location>
</feature>
<dbReference type="AlphaFoldDB" id="A0AAD2H3X7"/>
<proteinExistence type="predicted"/>